<protein>
    <submittedName>
        <fullName evidence="4">DUF4124 domain-containing protein</fullName>
    </submittedName>
</protein>
<dbReference type="InterPro" id="IPR025392">
    <property type="entry name" value="DUF4124"/>
</dbReference>
<keyword evidence="5" id="KW-1185">Reference proteome</keyword>
<evidence type="ECO:0000256" key="1">
    <source>
        <dbReference type="SAM" id="MobiDB-lite"/>
    </source>
</evidence>
<feature type="compositionally biased region" description="Low complexity" evidence="1">
    <location>
        <begin position="66"/>
        <end position="93"/>
    </location>
</feature>
<dbReference type="Proteomes" id="UP001240697">
    <property type="component" value="Chromosome"/>
</dbReference>
<dbReference type="RefSeq" id="WP_283486626.1">
    <property type="nucleotide sequence ID" value="NZ_CP125947.1"/>
</dbReference>
<feature type="domain" description="DUF4124" evidence="3">
    <location>
        <begin position="28"/>
        <end position="79"/>
    </location>
</feature>
<proteinExistence type="predicted"/>
<dbReference type="EMBL" id="CP125947">
    <property type="protein sequence ID" value="WHS65524.1"/>
    <property type="molecule type" value="Genomic_DNA"/>
</dbReference>
<evidence type="ECO:0000259" key="3">
    <source>
        <dbReference type="Pfam" id="PF13511"/>
    </source>
</evidence>
<feature type="chain" id="PRO_5045269136" evidence="2">
    <location>
        <begin position="36"/>
        <end position="160"/>
    </location>
</feature>
<accession>A0ABY8SUD7</accession>
<organism evidence="4 5">
    <name type="scientific">Comamonas resistens</name>
    <dbReference type="NCBI Taxonomy" id="3046670"/>
    <lineage>
        <taxon>Bacteria</taxon>
        <taxon>Pseudomonadati</taxon>
        <taxon>Pseudomonadota</taxon>
        <taxon>Betaproteobacteria</taxon>
        <taxon>Burkholderiales</taxon>
        <taxon>Comamonadaceae</taxon>
        <taxon>Comamonas</taxon>
    </lineage>
</organism>
<sequence>MKSNQKRLTPISTKSYKLLFLMSLASASMLHSAQAASIYQCKQPNGQVAFQQAPCAHGDAQTQIRQAPGTAAAPPSTSPQPAAKTAAPAPGKADISMAGSSDRQACNDAGVAVLERKLSHPQAVYQACKKELPGRQTDQACMEACLQTWLRGYEKSLKSQ</sequence>
<reference evidence="4 5" key="1">
    <citation type="submission" date="2023-05" db="EMBL/GenBank/DDBJ databases">
        <authorList>
            <person name="Yin Y."/>
            <person name="Lu Z."/>
        </authorList>
    </citation>
    <scope>NUCLEOTIDE SEQUENCE [LARGE SCALE GENOMIC DNA]</scope>
    <source>
        <strain evidence="4 5">ZM22</strain>
    </source>
</reference>
<evidence type="ECO:0000313" key="4">
    <source>
        <dbReference type="EMBL" id="WHS65524.1"/>
    </source>
</evidence>
<keyword evidence="2" id="KW-0732">Signal</keyword>
<dbReference type="Pfam" id="PF13511">
    <property type="entry name" value="DUF4124"/>
    <property type="match status" value="1"/>
</dbReference>
<feature type="region of interest" description="Disordered" evidence="1">
    <location>
        <begin position="59"/>
        <end position="102"/>
    </location>
</feature>
<evidence type="ECO:0000313" key="5">
    <source>
        <dbReference type="Proteomes" id="UP001240697"/>
    </source>
</evidence>
<gene>
    <name evidence="4" type="ORF">QMY55_24215</name>
</gene>
<name>A0ABY8SUD7_9BURK</name>
<feature type="signal peptide" evidence="2">
    <location>
        <begin position="1"/>
        <end position="35"/>
    </location>
</feature>
<evidence type="ECO:0000256" key="2">
    <source>
        <dbReference type="SAM" id="SignalP"/>
    </source>
</evidence>